<dbReference type="EMBL" id="GIIL01007926">
    <property type="protein sequence ID" value="NOV51652.1"/>
    <property type="molecule type" value="Transcribed_RNA"/>
</dbReference>
<proteinExistence type="predicted"/>
<feature type="signal peptide" evidence="1">
    <location>
        <begin position="1"/>
        <end position="21"/>
    </location>
</feature>
<keyword evidence="1" id="KW-0732">Signal</keyword>
<sequence>MWLILPRCLTTIIAATSSAYATNLTHLGKFTLSSPSYITSGLRTEPCGTSPATSYSFRPSLESYFSTLSVK</sequence>
<evidence type="ECO:0000313" key="2">
    <source>
        <dbReference type="EMBL" id="NOV51652.1"/>
    </source>
</evidence>
<reference evidence="2" key="1">
    <citation type="submission" date="2020-03" db="EMBL/GenBank/DDBJ databases">
        <title>Transcriptomic Profiling of the Digestive Tract of the Rat Flea, Xenopsylla cheopis, Following Blood Feeding and Infection with Yersinia pestis.</title>
        <authorList>
            <person name="Bland D.M."/>
            <person name="Martens C.A."/>
            <person name="Virtaneva K."/>
            <person name="Kanakabandi K."/>
            <person name="Long D."/>
            <person name="Rosenke R."/>
            <person name="Saturday G.A."/>
            <person name="Hoyt F.H."/>
            <person name="Bruno D.P."/>
            <person name="Ribeiro J.M.C."/>
            <person name="Hinnebusch J."/>
        </authorList>
    </citation>
    <scope>NUCLEOTIDE SEQUENCE</scope>
</reference>
<name>A0A6M2DZK3_XENCH</name>
<protein>
    <submittedName>
        <fullName evidence="2">Putative secreted protein</fullName>
    </submittedName>
</protein>
<organism evidence="2">
    <name type="scientific">Xenopsylla cheopis</name>
    <name type="common">Oriental rat flea</name>
    <name type="synonym">Pulex cheopis</name>
    <dbReference type="NCBI Taxonomy" id="163159"/>
    <lineage>
        <taxon>Eukaryota</taxon>
        <taxon>Metazoa</taxon>
        <taxon>Ecdysozoa</taxon>
        <taxon>Arthropoda</taxon>
        <taxon>Hexapoda</taxon>
        <taxon>Insecta</taxon>
        <taxon>Pterygota</taxon>
        <taxon>Neoptera</taxon>
        <taxon>Endopterygota</taxon>
        <taxon>Siphonaptera</taxon>
        <taxon>Pulicidae</taxon>
        <taxon>Xenopsyllinae</taxon>
        <taxon>Xenopsylla</taxon>
    </lineage>
</organism>
<dbReference type="AlphaFoldDB" id="A0A6M2DZK3"/>
<accession>A0A6M2DZK3</accession>
<evidence type="ECO:0000256" key="1">
    <source>
        <dbReference type="SAM" id="SignalP"/>
    </source>
</evidence>
<feature type="chain" id="PRO_5026980998" evidence="1">
    <location>
        <begin position="22"/>
        <end position="71"/>
    </location>
</feature>